<dbReference type="EMBL" id="WWCV01000004">
    <property type="protein sequence ID" value="MYN15881.1"/>
    <property type="molecule type" value="Genomic_DNA"/>
</dbReference>
<feature type="chain" id="PRO_5032974461" description="DUF4124 domain-containing protein" evidence="1">
    <location>
        <begin position="26"/>
        <end position="136"/>
    </location>
</feature>
<dbReference type="Proteomes" id="UP000484875">
    <property type="component" value="Unassembled WGS sequence"/>
</dbReference>
<evidence type="ECO:0000313" key="3">
    <source>
        <dbReference type="Proteomes" id="UP000484875"/>
    </source>
</evidence>
<organism evidence="2 3">
    <name type="scientific">Duganella vulcania</name>
    <dbReference type="NCBI Taxonomy" id="2692166"/>
    <lineage>
        <taxon>Bacteria</taxon>
        <taxon>Pseudomonadati</taxon>
        <taxon>Pseudomonadota</taxon>
        <taxon>Betaproteobacteria</taxon>
        <taxon>Burkholderiales</taxon>
        <taxon>Oxalobacteraceae</taxon>
        <taxon>Telluria group</taxon>
        <taxon>Duganella</taxon>
    </lineage>
</organism>
<keyword evidence="3" id="KW-1185">Reference proteome</keyword>
<dbReference type="AlphaFoldDB" id="A0A845HAU6"/>
<sequence>MNAALRVSQLLLCVGLAAGAVCANAGVNRCVSEDGRVLLTDADCPQGSRPSVSDDGAAGIAINSGSAAPRAVDGLERVRADVTAALAPLPRSAWADLPHPLVRKSASLDAGTLLAAYQTMQMQDEMRRQRHLASLR</sequence>
<proteinExistence type="predicted"/>
<dbReference type="RefSeq" id="WP_161088651.1">
    <property type="nucleotide sequence ID" value="NZ_WWCV01000004.1"/>
</dbReference>
<protein>
    <recommendedName>
        <fullName evidence="4">DUF4124 domain-containing protein</fullName>
    </recommendedName>
</protein>
<evidence type="ECO:0008006" key="4">
    <source>
        <dbReference type="Google" id="ProtNLM"/>
    </source>
</evidence>
<keyword evidence="1" id="KW-0732">Signal</keyword>
<gene>
    <name evidence="2" type="ORF">GTP81_03870</name>
</gene>
<reference evidence="2 3" key="1">
    <citation type="submission" date="2019-12" db="EMBL/GenBank/DDBJ databases">
        <title>Novel species isolated from a subtropical stream in China.</title>
        <authorList>
            <person name="Lu H."/>
        </authorList>
    </citation>
    <scope>NUCLEOTIDE SEQUENCE [LARGE SCALE GENOMIC DNA]</scope>
    <source>
        <strain evidence="2 3">FT107W</strain>
    </source>
</reference>
<evidence type="ECO:0000256" key="1">
    <source>
        <dbReference type="SAM" id="SignalP"/>
    </source>
</evidence>
<comment type="caution">
    <text evidence="2">The sequence shown here is derived from an EMBL/GenBank/DDBJ whole genome shotgun (WGS) entry which is preliminary data.</text>
</comment>
<name>A0A845HAU6_9BURK</name>
<evidence type="ECO:0000313" key="2">
    <source>
        <dbReference type="EMBL" id="MYN15881.1"/>
    </source>
</evidence>
<feature type="signal peptide" evidence="1">
    <location>
        <begin position="1"/>
        <end position="25"/>
    </location>
</feature>
<accession>A0A845HAU6</accession>